<dbReference type="GO" id="GO:0004803">
    <property type="term" value="F:transposase activity"/>
    <property type="evidence" value="ECO:0007669"/>
    <property type="project" value="InterPro"/>
</dbReference>
<dbReference type="eggNOG" id="COG3039">
    <property type="taxonomic scope" value="Bacteria"/>
</dbReference>
<evidence type="ECO:0000313" key="3">
    <source>
        <dbReference type="EMBL" id="AIQ14365.1"/>
    </source>
</evidence>
<dbReference type="InterPro" id="IPR002559">
    <property type="entry name" value="Transposase_11"/>
</dbReference>
<dbReference type="AlphaFoldDB" id="A0A089HUF0"/>
<name>A0A089HUF0_PAEDU</name>
<gene>
    <name evidence="3" type="ORF">PDUR_22505</name>
</gene>
<evidence type="ECO:0000259" key="2">
    <source>
        <dbReference type="Pfam" id="PF01609"/>
    </source>
</evidence>
<keyword evidence="4" id="KW-1185">Reference proteome</keyword>
<evidence type="ECO:0000256" key="1">
    <source>
        <dbReference type="SAM" id="MobiDB-lite"/>
    </source>
</evidence>
<dbReference type="Pfam" id="PF01609">
    <property type="entry name" value="DDE_Tnp_1"/>
    <property type="match status" value="1"/>
</dbReference>
<feature type="domain" description="Transposase IS4-like" evidence="2">
    <location>
        <begin position="248"/>
        <end position="473"/>
    </location>
</feature>
<dbReference type="EMBL" id="CP009288">
    <property type="protein sequence ID" value="AIQ14365.1"/>
    <property type="molecule type" value="Genomic_DNA"/>
</dbReference>
<dbReference type="GO" id="GO:0006313">
    <property type="term" value="P:DNA transposition"/>
    <property type="evidence" value="ECO:0007669"/>
    <property type="project" value="InterPro"/>
</dbReference>
<accession>A0A089HUF0</accession>
<organism evidence="3 4">
    <name type="scientific">Paenibacillus durus</name>
    <name type="common">Paenibacillus azotofixans</name>
    <dbReference type="NCBI Taxonomy" id="44251"/>
    <lineage>
        <taxon>Bacteria</taxon>
        <taxon>Bacillati</taxon>
        <taxon>Bacillota</taxon>
        <taxon>Bacilli</taxon>
        <taxon>Bacillales</taxon>
        <taxon>Paenibacillaceae</taxon>
        <taxon>Paenibacillus</taxon>
    </lineage>
</organism>
<dbReference type="GO" id="GO:0003677">
    <property type="term" value="F:DNA binding"/>
    <property type="evidence" value="ECO:0007669"/>
    <property type="project" value="InterPro"/>
</dbReference>
<dbReference type="RefSeq" id="WP_042208141.1">
    <property type="nucleotide sequence ID" value="NZ_CP009288.1"/>
</dbReference>
<proteinExistence type="predicted"/>
<dbReference type="OrthoDB" id="5751230at2"/>
<feature type="compositionally biased region" description="Basic residues" evidence="1">
    <location>
        <begin position="131"/>
        <end position="147"/>
    </location>
</feature>
<evidence type="ECO:0000313" key="4">
    <source>
        <dbReference type="Proteomes" id="UP000029409"/>
    </source>
</evidence>
<sequence length="499" mass="57123">MKPSFVSHTDYQQFVFDRLRQHYSNGAAVLVRNDWPVIWKCYISDLSHTTSFLCEGYSAKGPAPRDPASMLRSYLLFLLVRPEIGLTKWVDELYRVPLYAILSGFEPGDIPGVGTFYDFLSRFWAAEKSHLKPKVKPRRRKPKRGKKGEKAPTTSTGKVKRLVERILRNGMPKQHQPFDRLLAFFQSQIIAVSEKYGLLGNATALTIAGDGTPVVTSAYPRSKAVCDCHARGIAKCHHPRLYSQPDCDSGWDSARERYFNGYHLYMLTAANSPHDLPLYPKLQPASRHDALSFVVSTVEFSQRFTLGMVDKMLLDAAHDAGAIYDLLAHQNIQPFIDLNVRATKNLETHSDIRISPKGIPICLAGLEMKRNGFEPPRKRFKWICPLMTTRTKCACTTPCSSAKYGRSFHTACKDNPRLFPETPRDSEAWKIIYKRRTTVERSNKREKMDYKLESGRHRSTKMWYIRLYGIMICQHVDAWFAHRKADLEPLQTQWLQSAS</sequence>
<dbReference type="KEGG" id="pdu:PDUR_22505"/>
<feature type="region of interest" description="Disordered" evidence="1">
    <location>
        <begin position="131"/>
        <end position="157"/>
    </location>
</feature>
<reference evidence="3 4" key="1">
    <citation type="submission" date="2014-08" db="EMBL/GenBank/DDBJ databases">
        <title>Comparative genomics of the Paenibacillus odorifer group.</title>
        <authorList>
            <person name="den Bakker H.C."/>
            <person name="Tsai Y.-C."/>
            <person name="Martin N."/>
            <person name="Korlach J."/>
            <person name="Wiedmann M."/>
        </authorList>
    </citation>
    <scope>NUCLEOTIDE SEQUENCE [LARGE SCALE GENOMIC DNA]</scope>
    <source>
        <strain evidence="3 4">DSM 1735</strain>
    </source>
</reference>
<dbReference type="Proteomes" id="UP000029409">
    <property type="component" value="Chromosome"/>
</dbReference>
<dbReference type="STRING" id="44251.PDUR_22505"/>
<protein>
    <submittedName>
        <fullName evidence="3">Transposase</fullName>
    </submittedName>
</protein>